<dbReference type="Gene3D" id="3.80.10.10">
    <property type="entry name" value="Ribonuclease Inhibitor"/>
    <property type="match status" value="1"/>
</dbReference>
<dbReference type="AlphaFoldDB" id="M5FPS6"/>
<reference evidence="1 2" key="1">
    <citation type="journal article" date="2012" name="Science">
        <title>The Paleozoic origin of enzymatic lignin decomposition reconstructed from 31 fungal genomes.</title>
        <authorList>
            <person name="Floudas D."/>
            <person name="Binder M."/>
            <person name="Riley R."/>
            <person name="Barry K."/>
            <person name="Blanchette R.A."/>
            <person name="Henrissat B."/>
            <person name="Martinez A.T."/>
            <person name="Otillar R."/>
            <person name="Spatafora J.W."/>
            <person name="Yadav J.S."/>
            <person name="Aerts A."/>
            <person name="Benoit I."/>
            <person name="Boyd A."/>
            <person name="Carlson A."/>
            <person name="Copeland A."/>
            <person name="Coutinho P.M."/>
            <person name="de Vries R.P."/>
            <person name="Ferreira P."/>
            <person name="Findley K."/>
            <person name="Foster B."/>
            <person name="Gaskell J."/>
            <person name="Glotzer D."/>
            <person name="Gorecki P."/>
            <person name="Heitman J."/>
            <person name="Hesse C."/>
            <person name="Hori C."/>
            <person name="Igarashi K."/>
            <person name="Jurgens J.A."/>
            <person name="Kallen N."/>
            <person name="Kersten P."/>
            <person name="Kohler A."/>
            <person name="Kuees U."/>
            <person name="Kumar T.K.A."/>
            <person name="Kuo A."/>
            <person name="LaButti K."/>
            <person name="Larrondo L.F."/>
            <person name="Lindquist E."/>
            <person name="Ling A."/>
            <person name="Lombard V."/>
            <person name="Lucas S."/>
            <person name="Lundell T."/>
            <person name="Martin R."/>
            <person name="McLaughlin D.J."/>
            <person name="Morgenstern I."/>
            <person name="Morin E."/>
            <person name="Murat C."/>
            <person name="Nagy L.G."/>
            <person name="Nolan M."/>
            <person name="Ohm R.A."/>
            <person name="Patyshakuliyeva A."/>
            <person name="Rokas A."/>
            <person name="Ruiz-Duenas F.J."/>
            <person name="Sabat G."/>
            <person name="Salamov A."/>
            <person name="Samejima M."/>
            <person name="Schmutz J."/>
            <person name="Slot J.C."/>
            <person name="St John F."/>
            <person name="Stenlid J."/>
            <person name="Sun H."/>
            <person name="Sun S."/>
            <person name="Syed K."/>
            <person name="Tsang A."/>
            <person name="Wiebenga A."/>
            <person name="Young D."/>
            <person name="Pisabarro A."/>
            <person name="Eastwood D.C."/>
            <person name="Martin F."/>
            <person name="Cullen D."/>
            <person name="Grigoriev I.V."/>
            <person name="Hibbett D.S."/>
        </authorList>
    </citation>
    <scope>NUCLEOTIDE SEQUENCE [LARGE SCALE GENOMIC DNA]</scope>
    <source>
        <strain evidence="1 2">DJM-731 SS1</strain>
    </source>
</reference>
<dbReference type="EMBL" id="JH795877">
    <property type="protein sequence ID" value="EJT97283.1"/>
    <property type="molecule type" value="Genomic_DNA"/>
</dbReference>
<dbReference type="OrthoDB" id="2269034at2759"/>
<evidence type="ECO:0000313" key="1">
    <source>
        <dbReference type="EMBL" id="EJT97283.1"/>
    </source>
</evidence>
<evidence type="ECO:0000313" key="2">
    <source>
        <dbReference type="Proteomes" id="UP000030653"/>
    </source>
</evidence>
<dbReference type="Proteomes" id="UP000030653">
    <property type="component" value="Unassembled WGS sequence"/>
</dbReference>
<evidence type="ECO:0008006" key="3">
    <source>
        <dbReference type="Google" id="ProtNLM"/>
    </source>
</evidence>
<dbReference type="SUPFAM" id="SSF52047">
    <property type="entry name" value="RNI-like"/>
    <property type="match status" value="1"/>
</dbReference>
<name>M5FPS6_DACPD</name>
<organism evidence="1 2">
    <name type="scientific">Dacryopinax primogenitus (strain DJM 731)</name>
    <name type="common">Brown rot fungus</name>
    <dbReference type="NCBI Taxonomy" id="1858805"/>
    <lineage>
        <taxon>Eukaryota</taxon>
        <taxon>Fungi</taxon>
        <taxon>Dikarya</taxon>
        <taxon>Basidiomycota</taxon>
        <taxon>Agaricomycotina</taxon>
        <taxon>Dacrymycetes</taxon>
        <taxon>Dacrymycetales</taxon>
        <taxon>Dacrymycetaceae</taxon>
        <taxon>Dacryopinax</taxon>
    </lineage>
</organism>
<proteinExistence type="predicted"/>
<gene>
    <name evidence="1" type="ORF">DACRYDRAFT_111829</name>
</gene>
<dbReference type="GeneID" id="63684355"/>
<keyword evidence="2" id="KW-1185">Reference proteome</keyword>
<dbReference type="RefSeq" id="XP_040624181.1">
    <property type="nucleotide sequence ID" value="XM_040769293.1"/>
</dbReference>
<dbReference type="InterPro" id="IPR032675">
    <property type="entry name" value="LRR_dom_sf"/>
</dbReference>
<sequence length="471" mass="53648">MEERKCMRTISDEEDRSHHAACQLRLRDSARDNQRLLLHSGRDLVRTVQLNKQTIQHTCSPISWFPVEAVQLVFEHVLYILETAASSTRTARWHAWVRPVLGLVLLPTRLSLVCRFWRQIVLKMPRLWAHVAHLDYSMTVGHKWGRSGMVGISLWANTSCWAYQKGMSPSIGAIALLQQAQDRFQRFHLQEISSSDVIDLLSYRFPNLLELHVSFCLDFEPCVLMNVIDYHYNGLRALSVSSSNAALHTELNHSTILKYKPKSVVSLPFLASLQLANVPYEITKYTTARLVAPKLKEVTLLLDDFPDDTFFQRFWKEDLADVQHLLLGGCLTPELVQRFLVSSHSLRTLELIISQDRSFSDCDQIISLLDLHAYSETYAPQLEALSLGGMKVTSAVLQRMIDSRLAAPDSLLRVVQHAAMECDSGRPLQDAIDWHEIRLVKWRSDLINDASWIGGSKETSEDCRDFSLPAA</sequence>
<accession>M5FPS6</accession>
<dbReference type="HOGENOM" id="CLU_580052_0_0_1"/>
<protein>
    <recommendedName>
        <fullName evidence="3">F-box domain-containing protein</fullName>
    </recommendedName>
</protein>